<feature type="transmembrane region" description="Helical" evidence="6">
    <location>
        <begin position="210"/>
        <end position="228"/>
    </location>
</feature>
<dbReference type="Pfam" id="PF10520">
    <property type="entry name" value="Lipid_desat"/>
    <property type="match status" value="1"/>
</dbReference>
<dbReference type="InParanoid" id="F1ZAH8"/>
<comment type="subcellular location">
    <subcellularLocation>
        <location evidence="1">Membrane</location>
        <topology evidence="1">Multi-pass membrane protein</topology>
    </subcellularLocation>
</comment>
<accession>F1ZAH8</accession>
<feature type="transmembrane region" description="Helical" evidence="6">
    <location>
        <begin position="95"/>
        <end position="116"/>
    </location>
</feature>
<feature type="domain" description="Lipid desaturase" evidence="7">
    <location>
        <begin position="162"/>
        <end position="280"/>
    </location>
</feature>
<reference evidence="8 9" key="1">
    <citation type="journal article" date="2012" name="J. Bacteriol.">
        <title>Draft Genome Sequence of Novosphingobium nitrogenifigens Y88T.</title>
        <authorList>
            <person name="Strabala T.J."/>
            <person name="Macdonald L."/>
            <person name="Liu V."/>
            <person name="Smit A.M."/>
        </authorList>
    </citation>
    <scope>NUCLEOTIDE SEQUENCE [LARGE SCALE GENOMIC DNA]</scope>
    <source>
        <strain evidence="8 9">DSM 19370</strain>
    </source>
</reference>
<evidence type="ECO:0000256" key="6">
    <source>
        <dbReference type="SAM" id="Phobius"/>
    </source>
</evidence>
<gene>
    <name evidence="8" type="ORF">Y88_0470</name>
</gene>
<dbReference type="Proteomes" id="UP000004728">
    <property type="component" value="Unassembled WGS sequence"/>
</dbReference>
<dbReference type="eggNOG" id="ENOG5030U38">
    <property type="taxonomic scope" value="Bacteria"/>
</dbReference>
<dbReference type="STRING" id="983920.Y88_0470"/>
<comment type="similarity">
    <text evidence="2">Belongs to the fatty acid desaturase CarF family.</text>
</comment>
<organism evidence="8 9">
    <name type="scientific">Novosphingobium nitrogenifigens DSM 19370</name>
    <dbReference type="NCBI Taxonomy" id="983920"/>
    <lineage>
        <taxon>Bacteria</taxon>
        <taxon>Pseudomonadati</taxon>
        <taxon>Pseudomonadota</taxon>
        <taxon>Alphaproteobacteria</taxon>
        <taxon>Sphingomonadales</taxon>
        <taxon>Sphingomonadaceae</taxon>
        <taxon>Novosphingobium</taxon>
    </lineage>
</organism>
<keyword evidence="3 6" id="KW-0812">Transmembrane</keyword>
<evidence type="ECO:0000256" key="2">
    <source>
        <dbReference type="ARBA" id="ARBA00007620"/>
    </source>
</evidence>
<dbReference type="AlphaFoldDB" id="F1ZAH8"/>
<sequence length="300" mass="33181">MRVFECPHCEPGGKLRLPGMSSLTRISLHPRSQGFQQSGFVAGASHSPAGRVSAHDGARDTIERISGMKRIVMPIFLASLAVNLGAMIMRLDWLTVPALLGGWYLADFASGLVHMLMDYHPCPTGRGLADMFFYEGSRESEEYLAMARARMSRLNAFERIAYDFKNHHPRPDALGRRSLWRQIGSTLIVGALPCSLALNAVALWGHAPGWLLGLGSTFILGGAFAQYFHGTLHRRDNPAFIGMLRRAHLLMTPEAHELHHISLQRDFATNCGWSNPVINALFRTLRHHGHLPDAGLIPPP</sequence>
<evidence type="ECO:0000259" key="7">
    <source>
        <dbReference type="Pfam" id="PF10520"/>
    </source>
</evidence>
<comment type="caution">
    <text evidence="8">The sequence shown here is derived from an EMBL/GenBank/DDBJ whole genome shotgun (WGS) entry which is preliminary data.</text>
</comment>
<evidence type="ECO:0000313" key="9">
    <source>
        <dbReference type="Proteomes" id="UP000004728"/>
    </source>
</evidence>
<evidence type="ECO:0000313" key="8">
    <source>
        <dbReference type="EMBL" id="EGD58415.1"/>
    </source>
</evidence>
<keyword evidence="9" id="KW-1185">Reference proteome</keyword>
<feature type="transmembrane region" description="Helical" evidence="6">
    <location>
        <begin position="183"/>
        <end position="204"/>
    </location>
</feature>
<keyword evidence="5 6" id="KW-0472">Membrane</keyword>
<protein>
    <submittedName>
        <fullName evidence="8">Carotenoid synthesis regulator CarF</fullName>
    </submittedName>
</protein>
<evidence type="ECO:0000256" key="5">
    <source>
        <dbReference type="ARBA" id="ARBA00023136"/>
    </source>
</evidence>
<dbReference type="HOGENOM" id="CLU_080707_0_0_5"/>
<evidence type="ECO:0000256" key="4">
    <source>
        <dbReference type="ARBA" id="ARBA00022989"/>
    </source>
</evidence>
<evidence type="ECO:0000256" key="3">
    <source>
        <dbReference type="ARBA" id="ARBA00022692"/>
    </source>
</evidence>
<dbReference type="InterPro" id="IPR019547">
    <property type="entry name" value="Lipid_desat"/>
</dbReference>
<keyword evidence="4 6" id="KW-1133">Transmembrane helix</keyword>
<name>F1ZAH8_9SPHN</name>
<dbReference type="GO" id="GO:0016020">
    <property type="term" value="C:membrane"/>
    <property type="evidence" value="ECO:0007669"/>
    <property type="project" value="UniProtKB-SubCell"/>
</dbReference>
<dbReference type="EMBL" id="AEWJ01000041">
    <property type="protein sequence ID" value="EGD58415.1"/>
    <property type="molecule type" value="Genomic_DNA"/>
</dbReference>
<evidence type="ECO:0000256" key="1">
    <source>
        <dbReference type="ARBA" id="ARBA00004141"/>
    </source>
</evidence>
<proteinExistence type="inferred from homology"/>
<feature type="transmembrane region" description="Helical" evidence="6">
    <location>
        <begin position="71"/>
        <end position="89"/>
    </location>
</feature>